<evidence type="ECO:0000313" key="2">
    <source>
        <dbReference type="EMBL" id="MBH8551792.1"/>
    </source>
</evidence>
<dbReference type="Proteomes" id="UP000599391">
    <property type="component" value="Unassembled WGS sequence"/>
</dbReference>
<dbReference type="RefSeq" id="WP_214438112.1">
    <property type="nucleotide sequence ID" value="NZ_JAECZB010000007.1"/>
</dbReference>
<keyword evidence="1" id="KW-0812">Transmembrane</keyword>
<proteinExistence type="predicted"/>
<keyword evidence="3" id="KW-1185">Reference proteome</keyword>
<protein>
    <submittedName>
        <fullName evidence="2">Uncharacterized protein</fullName>
    </submittedName>
</protein>
<sequence length="243" mass="27800">MGKAVRNDLHGLEISQKELQKLTNLPVKDELIIISNPLKEIVKKTVEKIKGSEGATVIFLGFSTFIFSYLVFDIIIKLFATWVTVPSWILLIVLCFWGGGVTQIILYFWWKKRLKILKTSMTSSLQTLLHDVDRYNAVIKAIDINDQIEEAGNPGVSIKERERVIEALQLTKTDLVRALKTERILRENKSFILRNTELFDNNLATLTAMQVTEQATEHGRLLNEALQIALDVQYEMKRLQNQG</sequence>
<evidence type="ECO:0000256" key="1">
    <source>
        <dbReference type="SAM" id="Phobius"/>
    </source>
</evidence>
<dbReference type="EMBL" id="JAECZB010000007">
    <property type="protein sequence ID" value="MBH8551792.1"/>
    <property type="molecule type" value="Genomic_DNA"/>
</dbReference>
<reference evidence="2 3" key="1">
    <citation type="journal article" date="2021" name="Int. J. Syst. Evol. Microbiol.">
        <title>Amazonocrinis nigriterrae gen. nov., sp. nov., Atlanticothrix silvestris gen. nov., sp. nov. and Dendronalium phyllosphericum gen. nov., sp. nov., nostocacean cyanobacteria from Brazilian environments.</title>
        <authorList>
            <person name="Alvarenga D.O."/>
            <person name="Andreote A.P.D."/>
            <person name="Branco L.H.Z."/>
            <person name="Delbaje E."/>
            <person name="Cruz R.B."/>
            <person name="Varani A.M."/>
            <person name="Fiore M.F."/>
        </authorList>
    </citation>
    <scope>NUCLEOTIDE SEQUENCE [LARGE SCALE GENOMIC DNA]</scope>
    <source>
        <strain evidence="2 3">CENA357</strain>
    </source>
</reference>
<accession>A0A8J7L2I9</accession>
<evidence type="ECO:0000313" key="3">
    <source>
        <dbReference type="Proteomes" id="UP000599391"/>
    </source>
</evidence>
<comment type="caution">
    <text evidence="2">The sequence shown here is derived from an EMBL/GenBank/DDBJ whole genome shotgun (WGS) entry which is preliminary data.</text>
</comment>
<organism evidence="2 3">
    <name type="scientific">Atlanticothrix silvestris CENA357</name>
    <dbReference type="NCBI Taxonomy" id="1725252"/>
    <lineage>
        <taxon>Bacteria</taxon>
        <taxon>Bacillati</taxon>
        <taxon>Cyanobacteriota</taxon>
        <taxon>Cyanophyceae</taxon>
        <taxon>Nostocales</taxon>
        <taxon>Nodulariaceae</taxon>
        <taxon>Atlanticothrix</taxon>
        <taxon>Atlanticothrix silvestris</taxon>
    </lineage>
</organism>
<feature type="transmembrane region" description="Helical" evidence="1">
    <location>
        <begin position="88"/>
        <end position="110"/>
    </location>
</feature>
<gene>
    <name evidence="2" type="ORF">I8751_05250</name>
</gene>
<name>A0A8J7L2I9_9CYAN</name>
<keyword evidence="1" id="KW-0472">Membrane</keyword>
<keyword evidence="1" id="KW-1133">Transmembrane helix</keyword>
<dbReference type="AlphaFoldDB" id="A0A8J7L2I9"/>
<feature type="transmembrane region" description="Helical" evidence="1">
    <location>
        <begin position="57"/>
        <end position="76"/>
    </location>
</feature>